<dbReference type="InterPro" id="IPR001394">
    <property type="entry name" value="Peptidase_C19_UCH"/>
</dbReference>
<keyword evidence="6" id="KW-1185">Reference proteome</keyword>
<dbReference type="SUPFAM" id="SSF54001">
    <property type="entry name" value="Cysteine proteinases"/>
    <property type="match status" value="1"/>
</dbReference>
<evidence type="ECO:0000256" key="1">
    <source>
        <dbReference type="ARBA" id="ARBA00000707"/>
    </source>
</evidence>
<dbReference type="EC" id="3.4.19.12" evidence="2"/>
<evidence type="ECO:0000256" key="2">
    <source>
        <dbReference type="RuleBase" id="RU366025"/>
    </source>
</evidence>
<dbReference type="CDD" id="cd02674">
    <property type="entry name" value="Peptidase_C19R"/>
    <property type="match status" value="1"/>
</dbReference>
<comment type="catalytic activity">
    <reaction evidence="1 2">
        <text>Thiol-dependent hydrolysis of ester, thioester, amide, peptide and isopeptide bonds formed by the C-terminal Gly of ubiquitin (a 76-residue protein attached to proteins as an intracellular targeting signal).</text>
        <dbReference type="EC" id="3.4.19.12"/>
    </reaction>
</comment>
<dbReference type="PROSITE" id="PS00972">
    <property type="entry name" value="USP_1"/>
    <property type="match status" value="1"/>
</dbReference>
<feature type="compositionally biased region" description="Basic and acidic residues" evidence="3">
    <location>
        <begin position="81"/>
        <end position="93"/>
    </location>
</feature>
<dbReference type="InterPro" id="IPR050185">
    <property type="entry name" value="Ub_carboxyl-term_hydrolase"/>
</dbReference>
<evidence type="ECO:0000313" key="5">
    <source>
        <dbReference type="EMBL" id="KAI6662039.1"/>
    </source>
</evidence>
<dbReference type="AlphaFoldDB" id="A0AAV7KLS7"/>
<dbReference type="Gene3D" id="3.90.70.10">
    <property type="entry name" value="Cysteine proteinases"/>
    <property type="match status" value="1"/>
</dbReference>
<dbReference type="InterPro" id="IPR018200">
    <property type="entry name" value="USP_CS"/>
</dbReference>
<dbReference type="EMBL" id="JAKMXF010000001">
    <property type="protein sequence ID" value="KAI6662039.1"/>
    <property type="molecule type" value="Genomic_DNA"/>
</dbReference>
<evidence type="ECO:0000259" key="4">
    <source>
        <dbReference type="PROSITE" id="PS50235"/>
    </source>
</evidence>
<reference evidence="5 6" key="1">
    <citation type="journal article" date="2023" name="BMC Biol.">
        <title>The compact genome of the sponge Oopsacas minuta (Hexactinellida) is lacking key metazoan core genes.</title>
        <authorList>
            <person name="Santini S."/>
            <person name="Schenkelaars Q."/>
            <person name="Jourda C."/>
            <person name="Duchesne M."/>
            <person name="Belahbib H."/>
            <person name="Rocher C."/>
            <person name="Selva M."/>
            <person name="Riesgo A."/>
            <person name="Vervoort M."/>
            <person name="Leys S.P."/>
            <person name="Kodjabachian L."/>
            <person name="Le Bivic A."/>
            <person name="Borchiellini C."/>
            <person name="Claverie J.M."/>
            <person name="Renard E."/>
        </authorList>
    </citation>
    <scope>NUCLEOTIDE SEQUENCE [LARGE SCALE GENOMIC DNA]</scope>
    <source>
        <strain evidence="5">SPO-2</strain>
    </source>
</reference>
<proteinExistence type="inferred from homology"/>
<feature type="region of interest" description="Disordered" evidence="3">
    <location>
        <begin position="1"/>
        <end position="122"/>
    </location>
</feature>
<name>A0AAV7KLS7_9METZ</name>
<keyword evidence="2" id="KW-0833">Ubl conjugation pathway</keyword>
<dbReference type="PROSITE" id="PS00973">
    <property type="entry name" value="USP_2"/>
    <property type="match status" value="1"/>
</dbReference>
<feature type="domain" description="USP" evidence="4">
    <location>
        <begin position="255"/>
        <end position="588"/>
    </location>
</feature>
<dbReference type="InterPro" id="IPR028889">
    <property type="entry name" value="USP"/>
</dbReference>
<feature type="compositionally biased region" description="Polar residues" evidence="3">
    <location>
        <begin position="94"/>
        <end position="110"/>
    </location>
</feature>
<dbReference type="GO" id="GO:0016579">
    <property type="term" value="P:protein deubiquitination"/>
    <property type="evidence" value="ECO:0007669"/>
    <property type="project" value="InterPro"/>
</dbReference>
<keyword evidence="2" id="KW-0645">Protease</keyword>
<dbReference type="Proteomes" id="UP001165289">
    <property type="component" value="Unassembled WGS sequence"/>
</dbReference>
<dbReference type="GO" id="GO:0004843">
    <property type="term" value="F:cysteine-type deubiquitinase activity"/>
    <property type="evidence" value="ECO:0007669"/>
    <property type="project" value="UniProtKB-UniRule"/>
</dbReference>
<keyword evidence="2 5" id="KW-0378">Hydrolase</keyword>
<evidence type="ECO:0000313" key="6">
    <source>
        <dbReference type="Proteomes" id="UP001165289"/>
    </source>
</evidence>
<accession>A0AAV7KLS7</accession>
<dbReference type="Pfam" id="PF00443">
    <property type="entry name" value="UCH"/>
    <property type="match status" value="1"/>
</dbReference>
<dbReference type="PANTHER" id="PTHR21646:SF23">
    <property type="entry name" value="UBIQUITIN CARBOXYL-TERMINAL HYDROLASE USP2"/>
    <property type="match status" value="1"/>
</dbReference>
<sequence length="590" mass="67373">MFGRKANPTPPKSITHQRHNTSVTSHQKKPETYGGSESRTSKTANRDLFNEDKSSPTKKMYTPQKEIKDKDIQPLKQKRKDSHDSTTPRHNDANRNSIRTPKLDANTNPPCATDTRDTDKVKSRFSLRSHSYSKDSGKINFDTNVSTNPSIFVDSKSHPFTSVSAATASKSTNKLVRISPKQTHGLDQFTTNTSQLTIDKSPQSTVLVDTLPAGSQTRIFADPPIERATSLITNNKSSTTSNRTIIQKSIQKPNRGLKNLGNTCFMNCILQCLSHTLPLKQFFVSDDYKKCLAGRKGNLSYAFKCVMTELWISSKDSYPPYDLKKQVGIVAPRFSGYSQQDAQEFMRFLLNEIHDEINKAELKKRQVPKENESLKEACDRYLTWENSKISDLFSGMLRSEVCCSACKSKSIVYDPFMDLALPIPKIKNVSQSFTSYSISYDNTTTDCAVKLNDCLQLFTHEETLDDEERPYCNKCKTMTKSTKQLGIERLPSFLVIQLKRFSGYSIRSKLSTPVEFEENWEIQDYNNNTHSYSLYGIACHSGGIYGGHYTAYCKYDKQWRYFNDHYTMLSSWEHVKRQEAYILFYEKNTQ</sequence>
<dbReference type="GO" id="GO:0006508">
    <property type="term" value="P:proteolysis"/>
    <property type="evidence" value="ECO:0007669"/>
    <property type="project" value="UniProtKB-KW"/>
</dbReference>
<dbReference type="InterPro" id="IPR038765">
    <property type="entry name" value="Papain-like_cys_pep_sf"/>
</dbReference>
<protein>
    <recommendedName>
        <fullName evidence="2">Ubiquitin carboxyl-terminal hydrolase</fullName>
        <ecNumber evidence="2">3.4.19.12</ecNumber>
    </recommendedName>
</protein>
<keyword evidence="2" id="KW-0788">Thiol protease</keyword>
<gene>
    <name evidence="5" type="ORF">LOD99_9626</name>
</gene>
<evidence type="ECO:0000256" key="3">
    <source>
        <dbReference type="SAM" id="MobiDB-lite"/>
    </source>
</evidence>
<organism evidence="5 6">
    <name type="scientific">Oopsacas minuta</name>
    <dbReference type="NCBI Taxonomy" id="111878"/>
    <lineage>
        <taxon>Eukaryota</taxon>
        <taxon>Metazoa</taxon>
        <taxon>Porifera</taxon>
        <taxon>Hexactinellida</taxon>
        <taxon>Hexasterophora</taxon>
        <taxon>Lyssacinosida</taxon>
        <taxon>Leucopsacidae</taxon>
        <taxon>Oopsacas</taxon>
    </lineage>
</organism>
<dbReference type="PROSITE" id="PS50235">
    <property type="entry name" value="USP_3"/>
    <property type="match status" value="1"/>
</dbReference>
<dbReference type="PANTHER" id="PTHR21646">
    <property type="entry name" value="UBIQUITIN CARBOXYL-TERMINAL HYDROLASE"/>
    <property type="match status" value="1"/>
</dbReference>
<feature type="compositionally biased region" description="Basic and acidic residues" evidence="3">
    <location>
        <begin position="44"/>
        <end position="55"/>
    </location>
</feature>
<comment type="caution">
    <text evidence="5">The sequence shown here is derived from an EMBL/GenBank/DDBJ whole genome shotgun (WGS) entry which is preliminary data.</text>
</comment>
<comment type="similarity">
    <text evidence="2">Belongs to the peptidase C19 family.</text>
</comment>